<evidence type="ECO:0000313" key="4">
    <source>
        <dbReference type="Proteomes" id="UP000265427"/>
    </source>
</evidence>
<dbReference type="Proteomes" id="UP000265427">
    <property type="component" value="Unassembled WGS sequence"/>
</dbReference>
<reference evidence="3 4" key="1">
    <citation type="submission" date="2018-08" db="EMBL/GenBank/DDBJ databases">
        <title>Aphanomyces genome sequencing and annotation.</title>
        <authorList>
            <person name="Minardi D."/>
            <person name="Oidtmann B."/>
            <person name="Van Der Giezen M."/>
            <person name="Studholme D.J."/>
        </authorList>
    </citation>
    <scope>NUCLEOTIDE SEQUENCE [LARGE SCALE GENOMIC DNA]</scope>
    <source>
        <strain evidence="3 4">Kv</strain>
    </source>
</reference>
<accession>A0A397B9S9</accession>
<gene>
    <name evidence="3" type="ORF">DYB36_006796</name>
</gene>
<feature type="region of interest" description="Disordered" evidence="2">
    <location>
        <begin position="381"/>
        <end position="401"/>
    </location>
</feature>
<organism evidence="3 4">
    <name type="scientific">Aphanomyces astaci</name>
    <name type="common">Crayfish plague agent</name>
    <dbReference type="NCBI Taxonomy" id="112090"/>
    <lineage>
        <taxon>Eukaryota</taxon>
        <taxon>Sar</taxon>
        <taxon>Stramenopiles</taxon>
        <taxon>Oomycota</taxon>
        <taxon>Saprolegniomycetes</taxon>
        <taxon>Saprolegniales</taxon>
        <taxon>Verrucalvaceae</taxon>
        <taxon>Aphanomyces</taxon>
    </lineage>
</organism>
<protein>
    <submittedName>
        <fullName evidence="3">Uncharacterized protein</fullName>
    </submittedName>
</protein>
<name>A0A397B9S9_APHAT</name>
<keyword evidence="1" id="KW-0175">Coiled coil</keyword>
<dbReference type="VEuPathDB" id="FungiDB:H257_12287"/>
<evidence type="ECO:0000313" key="3">
    <source>
        <dbReference type="EMBL" id="RHY15430.1"/>
    </source>
</evidence>
<comment type="caution">
    <text evidence="3">The sequence shown here is derived from an EMBL/GenBank/DDBJ whole genome shotgun (WGS) entry which is preliminary data.</text>
</comment>
<dbReference type="VEuPathDB" id="FungiDB:H257_14901"/>
<feature type="coiled-coil region" evidence="1">
    <location>
        <begin position="76"/>
        <end position="110"/>
    </location>
</feature>
<dbReference type="AlphaFoldDB" id="A0A397B9S9"/>
<dbReference type="VEuPathDB" id="FungiDB:H257_12286"/>
<evidence type="ECO:0000256" key="1">
    <source>
        <dbReference type="SAM" id="Coils"/>
    </source>
</evidence>
<evidence type="ECO:0000256" key="2">
    <source>
        <dbReference type="SAM" id="MobiDB-lite"/>
    </source>
</evidence>
<feature type="region of interest" description="Disordered" evidence="2">
    <location>
        <begin position="205"/>
        <end position="262"/>
    </location>
</feature>
<dbReference type="EMBL" id="QUSZ01004202">
    <property type="protein sequence ID" value="RHY15430.1"/>
    <property type="molecule type" value="Genomic_DNA"/>
</dbReference>
<feature type="region of interest" description="Disordered" evidence="2">
    <location>
        <begin position="917"/>
        <end position="941"/>
    </location>
</feature>
<proteinExistence type="predicted"/>
<sequence>MCDNAIDAVSALSAHAHAMLEEATKMSSAVSATLTKLRSASSDPRHQSQHNLATDGCTTYLDEEAVRVSEKHAHAMRTMEARVQLAEEKASKLEKAHHNLSVKYAQVKNERDASVHRFWNWAACHVNVVGLDQALLLTQAWSYECGWDSSISQGTRSPGESAVECKRLLDEFKAASGVFALPTTPMSAPIPLPLPLWQPFHAGDEAKSSEDFAPQSMENEPDIEPGHAGDPAGSKRSNDKANMTKRKSTEAVEEEEDSAKAVSWKRLRSMQLLIDATQAVTPNEAATLGNASPSKRPVYLQAPIANTTTTTTALPAKAPSQTTQSNYVPTPPAIPTLVAAESTGSSTFNQRKGTARAGIVDPVSSVVPTVVAAILTSGKALAPSPQAAPPRGTPLTTSADDDQSTKSAAIVFKKCPTRIAKLLDKIRATKPWLQYTCVASFLPEVAHVDTALDAAVRDFNAALRHFWAINAVLLWESRFSWHTARSAIRELEDNVVLLVGQLQVLIDFFDGDNALVEFLSGAPHPAWPVMTSEPPLSLQQIYAMYGDAAVVKFLRTQSHRLWPVYPPSFIQPPPRPTSIKVPNLTWPLGETFAFVAARLLTPTLLEKLVDMGVVNPTQAFRHMSNVSRRFIQRGCPPPQEPYPFVSVVVADDPMGPHVGSAVPAATPVERTTPRQTATKDVAPSASSPLSASVLTRGNIETTSLSSATIITKTCPLKIAELITHIRATKPWLQYTTVCSFLHEETHVETPHEVAVRDFNQALRHFWATSAEMLWECRFCWQTTRPTMRLLEENVVLLVGRLHLLIDLFDKNDALIQFLSGPPHPAWPVMIAKVPLLNSLDDDVELTWPLGETFVYVASRRLTQRLLAKLADMGIPNPSRVFRCMARVARRFFEKGCPPPDEPYPFVSVVVADDPVGPQWSHGLDPPPTTHTSLRPTKSRLV</sequence>